<dbReference type="EMBL" id="BART01015188">
    <property type="protein sequence ID" value="GAG81282.1"/>
    <property type="molecule type" value="Genomic_DNA"/>
</dbReference>
<dbReference type="CDD" id="cd00093">
    <property type="entry name" value="HTH_XRE"/>
    <property type="match status" value="1"/>
</dbReference>
<dbReference type="SUPFAM" id="SSF47413">
    <property type="entry name" value="lambda repressor-like DNA-binding domains"/>
    <property type="match status" value="1"/>
</dbReference>
<comment type="caution">
    <text evidence="1">The sequence shown here is derived from an EMBL/GenBank/DDBJ whole genome shotgun (WGS) entry which is preliminary data.</text>
</comment>
<dbReference type="GO" id="GO:0003677">
    <property type="term" value="F:DNA binding"/>
    <property type="evidence" value="ECO:0007669"/>
    <property type="project" value="InterPro"/>
</dbReference>
<reference evidence="1" key="1">
    <citation type="journal article" date="2014" name="Front. Microbiol.">
        <title>High frequency of phylogenetically diverse reductive dehalogenase-homologous genes in deep subseafloor sedimentary metagenomes.</title>
        <authorList>
            <person name="Kawai M."/>
            <person name="Futagami T."/>
            <person name="Toyoda A."/>
            <person name="Takaki Y."/>
            <person name="Nishi S."/>
            <person name="Hori S."/>
            <person name="Arai W."/>
            <person name="Tsubouchi T."/>
            <person name="Morono Y."/>
            <person name="Uchiyama I."/>
            <person name="Ito T."/>
            <person name="Fujiyama A."/>
            <person name="Inagaki F."/>
            <person name="Takami H."/>
        </authorList>
    </citation>
    <scope>NUCLEOTIDE SEQUENCE</scope>
    <source>
        <strain evidence="1">Expedition CK06-06</strain>
    </source>
</reference>
<sequence length="189" mass="22126">MKTDVCIECKEKPVFVKIRRLCQFCAQKFYREHGPILKGNPDAEFKNPKTDKQNQHGREVVFIRNFFDHNDWVYHPALFRFNGEKYSPDFYDGKRNIFIEVSGSRQAYHSNKDKYNLFKKIFPKINFEIRKHDGTLLDETNGRIEWQPSNNLPSQKNIAEQAGVSDSCVSQIINGKKRPSWALAKSLPK</sequence>
<organism evidence="1">
    <name type="scientific">marine sediment metagenome</name>
    <dbReference type="NCBI Taxonomy" id="412755"/>
    <lineage>
        <taxon>unclassified sequences</taxon>
        <taxon>metagenomes</taxon>
        <taxon>ecological metagenomes</taxon>
    </lineage>
</organism>
<accession>X1BJ84</accession>
<name>X1BJ84_9ZZZZ</name>
<dbReference type="AlphaFoldDB" id="X1BJ84"/>
<dbReference type="InterPro" id="IPR001387">
    <property type="entry name" value="Cro/C1-type_HTH"/>
</dbReference>
<proteinExistence type="predicted"/>
<dbReference type="InterPro" id="IPR010982">
    <property type="entry name" value="Lambda_DNA-bd_dom_sf"/>
</dbReference>
<dbReference type="Gene3D" id="3.40.91.30">
    <property type="match status" value="1"/>
</dbReference>
<gene>
    <name evidence="1" type="ORF">S01H4_29568</name>
</gene>
<evidence type="ECO:0000313" key="1">
    <source>
        <dbReference type="EMBL" id="GAG81282.1"/>
    </source>
</evidence>
<protein>
    <submittedName>
        <fullName evidence="1">Uncharacterized protein</fullName>
    </submittedName>
</protein>